<dbReference type="SUPFAM" id="SSF52540">
    <property type="entry name" value="P-loop containing nucleoside triphosphate hydrolases"/>
    <property type="match status" value="1"/>
</dbReference>
<accession>A0AAV4CYQ3</accession>
<dbReference type="PANTHER" id="PTHR14690:SF0">
    <property type="entry name" value="IQ MOTIF CONTAINING WITH AAA DOMAIN 1"/>
    <property type="match status" value="1"/>
</dbReference>
<name>A0AAV4CYQ3_9GAST</name>
<keyword evidence="4" id="KW-1185">Reference proteome</keyword>
<evidence type="ECO:0000256" key="1">
    <source>
        <dbReference type="SAM" id="MobiDB-lite"/>
    </source>
</evidence>
<feature type="compositionally biased region" description="Basic and acidic residues" evidence="1">
    <location>
        <begin position="1"/>
        <end position="10"/>
    </location>
</feature>
<feature type="compositionally biased region" description="Basic and acidic residues" evidence="1">
    <location>
        <begin position="33"/>
        <end position="43"/>
    </location>
</feature>
<reference evidence="3 4" key="1">
    <citation type="journal article" date="2021" name="Elife">
        <title>Chloroplast acquisition without the gene transfer in kleptoplastic sea slugs, Plakobranchus ocellatus.</title>
        <authorList>
            <person name="Maeda T."/>
            <person name="Takahashi S."/>
            <person name="Yoshida T."/>
            <person name="Shimamura S."/>
            <person name="Takaki Y."/>
            <person name="Nagai Y."/>
            <person name="Toyoda A."/>
            <person name="Suzuki Y."/>
            <person name="Arimoto A."/>
            <person name="Ishii H."/>
            <person name="Satoh N."/>
            <person name="Nishiyama T."/>
            <person name="Hasebe M."/>
            <person name="Maruyama T."/>
            <person name="Minagawa J."/>
            <person name="Obokata J."/>
            <person name="Shigenobu S."/>
        </authorList>
    </citation>
    <scope>NUCLEOTIDE SEQUENCE [LARGE SCALE GENOMIC DNA]</scope>
</reference>
<organism evidence="3 4">
    <name type="scientific">Plakobranchus ocellatus</name>
    <dbReference type="NCBI Taxonomy" id="259542"/>
    <lineage>
        <taxon>Eukaryota</taxon>
        <taxon>Metazoa</taxon>
        <taxon>Spiralia</taxon>
        <taxon>Lophotrochozoa</taxon>
        <taxon>Mollusca</taxon>
        <taxon>Gastropoda</taxon>
        <taxon>Heterobranchia</taxon>
        <taxon>Euthyneura</taxon>
        <taxon>Panpulmonata</taxon>
        <taxon>Sacoglossa</taxon>
        <taxon>Placobranchoidea</taxon>
        <taxon>Plakobranchidae</taxon>
        <taxon>Plakobranchus</taxon>
    </lineage>
</organism>
<dbReference type="Pfam" id="PF00004">
    <property type="entry name" value="AAA"/>
    <property type="match status" value="1"/>
</dbReference>
<protein>
    <submittedName>
        <fullName evidence="3">Iq and aaa domain-containing protein 1</fullName>
    </submittedName>
</protein>
<comment type="caution">
    <text evidence="3">The sequence shown here is derived from an EMBL/GenBank/DDBJ whole genome shotgun (WGS) entry which is preliminary data.</text>
</comment>
<feature type="compositionally biased region" description="Basic residues" evidence="1">
    <location>
        <begin position="536"/>
        <end position="550"/>
    </location>
</feature>
<dbReference type="EMBL" id="BLXT01007159">
    <property type="protein sequence ID" value="GFO37038.1"/>
    <property type="molecule type" value="Genomic_DNA"/>
</dbReference>
<dbReference type="Proteomes" id="UP000735302">
    <property type="component" value="Unassembled WGS sequence"/>
</dbReference>
<proteinExistence type="predicted"/>
<feature type="region of interest" description="Disordered" evidence="1">
    <location>
        <begin position="1"/>
        <end position="60"/>
    </location>
</feature>
<dbReference type="InterPro" id="IPR027417">
    <property type="entry name" value="P-loop_NTPase"/>
</dbReference>
<evidence type="ECO:0000313" key="3">
    <source>
        <dbReference type="EMBL" id="GFO37038.1"/>
    </source>
</evidence>
<dbReference type="Gene3D" id="1.10.8.60">
    <property type="match status" value="1"/>
</dbReference>
<dbReference type="InterPro" id="IPR052267">
    <property type="entry name" value="N-DRC_Component"/>
</dbReference>
<dbReference type="PANTHER" id="PTHR14690">
    <property type="entry name" value="IQ MOTIF CONTAINING WITH AAA DOMAIN 1"/>
    <property type="match status" value="1"/>
</dbReference>
<feature type="compositionally biased region" description="Low complexity" evidence="1">
    <location>
        <begin position="13"/>
        <end position="25"/>
    </location>
</feature>
<feature type="compositionally biased region" description="Low complexity" evidence="1">
    <location>
        <begin position="44"/>
        <end position="60"/>
    </location>
</feature>
<sequence length="879" mass="101565">MADATVEKRSSSIKKGSSSISIPKGQNNVTVGESKKSRSRSESKTSITSNSSTSSEEIIASRPRHGLKSLYWKVPPKDIPSNLENKRWHRLSLDLARLNKEESAVFFDNSGKSIDVKPITEPEKAYDFVLSRYVKYCLIANKLDNCYGFLVHPQKRLLLKTCISAVFTRILELKNELVQIDQREYHFFDSVLQSFQHTHDEIELRIPLFIREERAQVLKNRERILSLLYDKYSTLNPIVVQQEQKAMTRAEAILLIQRQTRYYLGMVKSEMAHQVIRAKSAELAQKLQQSTINKWIVKATRNHTFSHKNALDQLLQMIPEDNVGSGQSVIDFMSSRNKAKAKEKEAEFEADKALVESELYESEGPHMAWTLYYNIKQWLLEARDILGKFPPYPEAEDGGSLVLFSDKSIREVAQDLDTFVVNGKVTIVKEKKKKRAKKEKKIPKKNPWGPNGFEYIIDETECMREMKTCSREYCDYWYFKDDSRNFDQAHDRELLKEHTRFQVAEQIRLEVDELIRAELENLTYAIDRQPRVDSKKAKKKDKKKKDKQKQKKENKDLTADKTIEELFESLVSQGIIQYSPKATLRDFLGDHCFSGAELDLAKKDPLPALADVRRMITAFAVLPLSSNSIHENAPLIRKLLIAGVRGTGKKLLLRAICHETGANLFDLSPKNLEGKFDSPQGKKMLMHLILKVGKALEPTVFWIGDCEKMFLKKRDKTDTSKPHQWVNILNKTLKKGIKNGDRMMLIGTTSMPELTKQKKFNKFFDRIIMVPYPNYSTRYLAWKHFISNNTHAPVPPYFNLSLLSKVSEGYTIDAIKDTCAKVLTKELQAKFKYRPMCVEDFIHAISKRDPVYTEEQEQFLAWYNNTPLAKQRQQRIHAE</sequence>
<feature type="region of interest" description="Disordered" evidence="1">
    <location>
        <begin position="531"/>
        <end position="555"/>
    </location>
</feature>
<dbReference type="AlphaFoldDB" id="A0AAV4CYQ3"/>
<dbReference type="GO" id="GO:0005524">
    <property type="term" value="F:ATP binding"/>
    <property type="evidence" value="ECO:0007669"/>
    <property type="project" value="InterPro"/>
</dbReference>
<feature type="domain" description="ATPase AAA-type core" evidence="2">
    <location>
        <begin position="639"/>
        <end position="771"/>
    </location>
</feature>
<gene>
    <name evidence="3" type="ORF">PoB_006354300</name>
</gene>
<evidence type="ECO:0000259" key="2">
    <source>
        <dbReference type="Pfam" id="PF00004"/>
    </source>
</evidence>
<dbReference type="Gene3D" id="3.40.50.300">
    <property type="entry name" value="P-loop containing nucleotide triphosphate hydrolases"/>
    <property type="match status" value="1"/>
</dbReference>
<dbReference type="InterPro" id="IPR003959">
    <property type="entry name" value="ATPase_AAA_core"/>
</dbReference>
<dbReference type="GO" id="GO:0016887">
    <property type="term" value="F:ATP hydrolysis activity"/>
    <property type="evidence" value="ECO:0007669"/>
    <property type="project" value="InterPro"/>
</dbReference>
<evidence type="ECO:0000313" key="4">
    <source>
        <dbReference type="Proteomes" id="UP000735302"/>
    </source>
</evidence>